<dbReference type="SUPFAM" id="SSF52540">
    <property type="entry name" value="P-loop containing nucleoside triphosphate hydrolases"/>
    <property type="match status" value="1"/>
</dbReference>
<evidence type="ECO:0000313" key="2">
    <source>
        <dbReference type="EMBL" id="ADD95403.1"/>
    </source>
</evidence>
<protein>
    <submittedName>
        <fullName evidence="2">Chain A Gp4d helicase</fullName>
    </submittedName>
</protein>
<proteinExistence type="predicted"/>
<accession>D6PI52</accession>
<dbReference type="InterPro" id="IPR027417">
    <property type="entry name" value="P-loop_NTPase"/>
</dbReference>
<dbReference type="GO" id="GO:0006260">
    <property type="term" value="P:DNA replication"/>
    <property type="evidence" value="ECO:0007669"/>
    <property type="project" value="InterPro"/>
</dbReference>
<reference evidence="2 3" key="1">
    <citation type="journal article" date="2010" name="ISME J.">
        <title>Metagenome of the Mediterranean deep chlorophyll maximum studied by direct and fosmid library 454 pyrosequencing.</title>
        <authorList>
            <person name="Ghai R."/>
            <person name="Martin-Cuadrado A.B."/>
            <person name="Molto A.G."/>
            <person name="Heredia I.G."/>
            <person name="Cabrera R."/>
            <person name="Martin J."/>
            <person name="Verdu M."/>
            <person name="Deschamps P."/>
            <person name="Moreira D."/>
            <person name="Lopez-Garcia P."/>
            <person name="Mira A."/>
            <person name="Rodriguez-Valera F."/>
        </authorList>
    </citation>
    <scope>NUCLEOTIDE SEQUENCE [LARGE SCALE GENOMIC DNA]</scope>
</reference>
<keyword evidence="2" id="KW-0547">Nucleotide-binding</keyword>
<dbReference type="GeneID" id="54998860"/>
<name>D6PI52_9CAUD</name>
<dbReference type="GO" id="GO:0003697">
    <property type="term" value="F:single-stranded DNA binding"/>
    <property type="evidence" value="ECO:0007669"/>
    <property type="project" value="InterPro"/>
</dbReference>
<dbReference type="InterPro" id="IPR007694">
    <property type="entry name" value="DNA_helicase_DnaB-like_C"/>
</dbReference>
<dbReference type="GO" id="GO:0043139">
    <property type="term" value="F:5'-3' DNA helicase activity"/>
    <property type="evidence" value="ECO:0007669"/>
    <property type="project" value="InterPro"/>
</dbReference>
<evidence type="ECO:0000259" key="1">
    <source>
        <dbReference type="PROSITE" id="PS51199"/>
    </source>
</evidence>
<keyword evidence="2" id="KW-0347">Helicase</keyword>
<dbReference type="KEGG" id="vg:54998860"/>
<dbReference type="Pfam" id="PF03796">
    <property type="entry name" value="DnaB_C"/>
    <property type="match status" value="1"/>
</dbReference>
<sequence>MEQYKDASDALQANDSEAIRRAIWDAKEYQPDGIVDGKSLLDAVTTPSPPCNHKYKFEGLQEKTHGIRYGELTTITAGTGQGKSTFCRQLATQLLEEGVKVGYIALEESNRRTALGLMSVSVGKALHLGEHEYSTLKEAYDSTINNWNLYLYDHFGSLSSDTIYNRIEYMALGLDIKVIFLDHLSILLSGLQGDERRMIDQTMTNLRSLVERTGISLFLVSHLRRTHTDQDHTDGAKVSLGQLRGSQAISQLSDTVLALERDQQSDDDVSTLRILKNRYSGETGVAAALKYDKTTCKFNETENTIFNPSTDF</sequence>
<dbReference type="PANTHER" id="PTHR12873:SF0">
    <property type="entry name" value="TWINKLE MTDNA HELICASE"/>
    <property type="match status" value="1"/>
</dbReference>
<organism evidence="2 3">
    <name type="scientific">uncultured phage MedDCM-OCT-S05-C849</name>
    <dbReference type="NCBI Taxonomy" id="743565"/>
    <lineage>
        <taxon>Viruses</taxon>
        <taxon>Duplodnaviria</taxon>
        <taxon>Heunggongvirae</taxon>
        <taxon>Uroviricota</taxon>
        <taxon>Caudoviricetes</taxon>
        <taxon>Autographivirales</taxon>
        <taxon>Pagavirus</taxon>
        <taxon>Pagavirus S05C849</taxon>
    </lineage>
</organism>
<keyword evidence="2" id="KW-0067">ATP-binding</keyword>
<keyword evidence="2" id="KW-0378">Hydrolase</keyword>
<keyword evidence="3" id="KW-1185">Reference proteome</keyword>
<dbReference type="EMBL" id="GU943068">
    <property type="protein sequence ID" value="ADD95403.1"/>
    <property type="molecule type" value="Genomic_DNA"/>
</dbReference>
<dbReference type="CDD" id="cd19483">
    <property type="entry name" value="RecA-like_Gp4D_helicase"/>
    <property type="match status" value="1"/>
</dbReference>
<dbReference type="PROSITE" id="PS51199">
    <property type="entry name" value="SF4_HELICASE"/>
    <property type="match status" value="1"/>
</dbReference>
<dbReference type="Proteomes" id="UP000523591">
    <property type="component" value="Segment"/>
</dbReference>
<evidence type="ECO:0000313" key="3">
    <source>
        <dbReference type="Proteomes" id="UP000523591"/>
    </source>
</evidence>
<dbReference type="GO" id="GO:0005524">
    <property type="term" value="F:ATP binding"/>
    <property type="evidence" value="ECO:0007669"/>
    <property type="project" value="InterPro"/>
</dbReference>
<dbReference type="InterPro" id="IPR027032">
    <property type="entry name" value="Twinkle-like"/>
</dbReference>
<feature type="domain" description="SF4 helicase" evidence="1">
    <location>
        <begin position="46"/>
        <end position="304"/>
    </location>
</feature>
<dbReference type="RefSeq" id="YP_009807967.1">
    <property type="nucleotide sequence ID" value="NC_048033.1"/>
</dbReference>
<dbReference type="Gene3D" id="3.40.50.300">
    <property type="entry name" value="P-loop containing nucleotide triphosphate hydrolases"/>
    <property type="match status" value="1"/>
</dbReference>
<dbReference type="PANTHER" id="PTHR12873">
    <property type="entry name" value="T7-LIKE MITOCHONDRIAL DNA HELICASE"/>
    <property type="match status" value="1"/>
</dbReference>